<reference evidence="2" key="1">
    <citation type="submission" date="2015-08" db="EMBL/GenBank/DDBJ databases">
        <title>Fjat-14210 dsm16467.</title>
        <authorList>
            <person name="Liu B."/>
            <person name="Wang J."/>
            <person name="Zhu Y."/>
            <person name="Liu G."/>
            <person name="Chen Q."/>
            <person name="Chen Z."/>
            <person name="Lan J."/>
            <person name="Che J."/>
            <person name="Ge C."/>
            <person name="Shi H."/>
            <person name="Pan Z."/>
            <person name="Liu X."/>
        </authorList>
    </citation>
    <scope>NUCLEOTIDE SEQUENCE [LARGE SCALE GENOMIC DNA]</scope>
    <source>
        <strain evidence="2">DSM 16467</strain>
    </source>
</reference>
<organism evidence="1 2">
    <name type="scientific">Priestia koreensis</name>
    <dbReference type="NCBI Taxonomy" id="284581"/>
    <lineage>
        <taxon>Bacteria</taxon>
        <taxon>Bacillati</taxon>
        <taxon>Bacillota</taxon>
        <taxon>Bacilli</taxon>
        <taxon>Bacillales</taxon>
        <taxon>Bacillaceae</taxon>
        <taxon>Priestia</taxon>
    </lineage>
</organism>
<dbReference type="RefSeq" id="WP_053402572.1">
    <property type="nucleotide sequence ID" value="NZ_LILC01000023.1"/>
</dbReference>
<accession>A0A0M0KVD4</accession>
<comment type="caution">
    <text evidence="1">The sequence shown here is derived from an EMBL/GenBank/DDBJ whole genome shotgun (WGS) entry which is preliminary data.</text>
</comment>
<dbReference type="PATRIC" id="fig|284581.3.peg.2832"/>
<sequence length="222" mass="24794">MEEKENVCIRVPKIYDWINRHVHLSIIGFSLCENPPAGDDQYNVAIGDLCELFHHREGIDCFLSDSYGEPISLEELSDMITIRRHSTVAVTLPNGETVHLEKVSATVTGFITLEIEDDCGCVLSSNPTPFTTTQRLLLCAPHGTRIIPVISSFQCDPVVICDHAIQQIQIDLDFCLDVTSEATVRIELEANECAPRKDTKPVPLCKEYIPQCSCLLLHENTN</sequence>
<keyword evidence="2" id="KW-1185">Reference proteome</keyword>
<dbReference type="Proteomes" id="UP000037558">
    <property type="component" value="Unassembled WGS sequence"/>
</dbReference>
<dbReference type="EMBL" id="LILC01000023">
    <property type="protein sequence ID" value="KOO42774.1"/>
    <property type="molecule type" value="Genomic_DNA"/>
</dbReference>
<evidence type="ECO:0000313" key="2">
    <source>
        <dbReference type="Proteomes" id="UP000037558"/>
    </source>
</evidence>
<proteinExistence type="predicted"/>
<name>A0A0M0KVD4_9BACI</name>
<dbReference type="AlphaFoldDB" id="A0A0M0KVD4"/>
<gene>
    <name evidence="1" type="ORF">AMD01_16650</name>
</gene>
<protein>
    <submittedName>
        <fullName evidence="1">Uncharacterized protein</fullName>
    </submittedName>
</protein>
<dbReference type="STRING" id="284581.AMD01_16650"/>
<dbReference type="OrthoDB" id="2680078at2"/>
<evidence type="ECO:0000313" key="1">
    <source>
        <dbReference type="EMBL" id="KOO42774.1"/>
    </source>
</evidence>